<evidence type="ECO:0000259" key="2">
    <source>
        <dbReference type="Pfam" id="PF12969"/>
    </source>
</evidence>
<dbReference type="Gene3D" id="2.60.120.1130">
    <property type="match status" value="1"/>
</dbReference>
<dbReference type="EMBL" id="JAAAMI010000003">
    <property type="protein sequence ID" value="NDV43446.1"/>
    <property type="molecule type" value="Genomic_DNA"/>
</dbReference>
<dbReference type="Pfam" id="PF01841">
    <property type="entry name" value="Transglut_core"/>
    <property type="match status" value="1"/>
</dbReference>
<feature type="domain" description="DUF3857" evidence="2">
    <location>
        <begin position="67"/>
        <end position="181"/>
    </location>
</feature>
<dbReference type="RefSeq" id="WP_163634932.1">
    <property type="nucleotide sequence ID" value="NZ_JAAAMI010000003.1"/>
</dbReference>
<evidence type="ECO:0000313" key="3">
    <source>
        <dbReference type="EMBL" id="NDV43446.1"/>
    </source>
</evidence>
<sequence>MKKITLLLLLFQGALLLGQQIEFGKLTLEDGKFSIYEKDTTAHAVYLYEKGENYFEVQRGYIFLITKYHAKKKILDKQGFSEAEITIPYYHNEERTEKVINIRALTHNDGVKFGVNQETIYDADINERWSEKRFTFPNVQEGSILEYTYEIQSPFLYNLNGWDFQENIPKVYTEYNAKIPGNYRYNRALIGELKLDVNDATVQKNCFQLPNSPAKPADCEVLKYVMKDVPAFKEDEEYMLSPKNYRSRLEFELSEFLGFNGINQKFTKTWKDVDREFKSDRDIGGQLRKKNFFEKNVPLEIIAGNEDALTKANKIYDFVKNHYTWNEKFGVLRDNRVKQAFETKLGNVAEINITLINLLNAADIKTDVMMMSTRAHGMPKKSHPVMSDFNYLVAKTEIDGITYLLDATEKELPFGMLPYRCLNYYGRVMDFDGDSYWFDIEPEKLNGRAIRLQMELDFEKGIGSGEFDEISDGYEAIFKKEHLGSMSEEEYIEKIEEDTNDDFLIKTYLIDKEKSNDKRLAENYTFELENLGKGQTVYFNPFVIRYFKTNPFKVESRYYPVDFGFLRSYKYFANIKIPAGYKVKSIPEPVNIGMPDNSGIMRFNCTATQDMVMVQFTLQLKYTQYTSAGYAYIKEFFENAVLVQNKNFLVFEKE</sequence>
<accession>A0A6I5KRN4</accession>
<dbReference type="AlphaFoldDB" id="A0A6I5KRN4"/>
<dbReference type="Pfam" id="PF12969">
    <property type="entry name" value="DUF3857"/>
    <property type="match status" value="1"/>
</dbReference>
<dbReference type="Proteomes" id="UP000468707">
    <property type="component" value="Unassembled WGS sequence"/>
</dbReference>
<evidence type="ECO:0000313" key="4">
    <source>
        <dbReference type="Proteomes" id="UP000468707"/>
    </source>
</evidence>
<comment type="caution">
    <text evidence="3">The sequence shown here is derived from an EMBL/GenBank/DDBJ whole genome shotgun (WGS) entry which is preliminary data.</text>
</comment>
<evidence type="ECO:0000259" key="1">
    <source>
        <dbReference type="Pfam" id="PF01841"/>
    </source>
</evidence>
<reference evidence="3 4" key="1">
    <citation type="submission" date="2020-01" db="EMBL/GenBank/DDBJ databases">
        <title>Muricauda sediminis sp.nov. 40Bstr401.</title>
        <authorList>
            <person name="Xue Z."/>
            <person name="Zhu S."/>
            <person name="Ren N."/>
            <person name="Chen T."/>
            <person name="Chen X."/>
            <person name="Chen J."/>
            <person name="Yang J."/>
        </authorList>
    </citation>
    <scope>NUCLEOTIDE SEQUENCE [LARGE SCALE GENOMIC DNA]</scope>
    <source>
        <strain evidence="3 4">40Bstr401</strain>
    </source>
</reference>
<keyword evidence="4" id="KW-1185">Reference proteome</keyword>
<feature type="domain" description="Transglutaminase-like" evidence="1">
    <location>
        <begin position="300"/>
        <end position="376"/>
    </location>
</feature>
<gene>
    <name evidence="3" type="ORF">GTK07_08905</name>
</gene>
<dbReference type="Gene3D" id="2.60.40.3140">
    <property type="match status" value="1"/>
</dbReference>
<proteinExistence type="predicted"/>
<name>A0A6I5KRN4_9FLAO</name>
<protein>
    <submittedName>
        <fullName evidence="3">DUF3857 domain-containing protein</fullName>
    </submittedName>
</protein>
<dbReference type="Gene3D" id="3.10.620.30">
    <property type="match status" value="1"/>
</dbReference>
<dbReference type="InterPro" id="IPR002931">
    <property type="entry name" value="Transglutaminase-like"/>
</dbReference>
<dbReference type="InterPro" id="IPR024618">
    <property type="entry name" value="DUF3857"/>
</dbReference>
<organism evidence="3 4">
    <name type="scientific">Flagellimonas sediminis</name>
    <dbReference type="NCBI Taxonomy" id="2696468"/>
    <lineage>
        <taxon>Bacteria</taxon>
        <taxon>Pseudomonadati</taxon>
        <taxon>Bacteroidota</taxon>
        <taxon>Flavobacteriia</taxon>
        <taxon>Flavobacteriales</taxon>
        <taxon>Flavobacteriaceae</taxon>
        <taxon>Flagellimonas</taxon>
    </lineage>
</organism>